<sequence length="971" mass="107170">MQGIGMCKAGFAGDDAPRAVFPSIVGRPKMPGIMVGMDQKDSYIGDEAQSKRGVLTLKYPIEHGIVTNWDDMEKIWHHSGYGIASSTLCNASTGSENVLLLQARIGRGNIYADNLISRLDLEIVWTYTSLDPLMHDSTLNRNRTVGYFCWDGRTLPEKAGSAGFMKGSVMHGTSAVIQKRGQDSLLLKGLQELLQKLDMKPSRQDAEEPHTGKEDDKLLKAMTILVGKEQKRAKKKKTQPAPEKKTAEGVPEKKKAETLRKIHALCQEQYLQEALRTGGKIDFGAVLCPNIEEAQELQELARTQSSKAKLALIAAKSNLTIEQQRITTLRISIPRNFVSKDDWTENLKFPTGKIVRTLLQLSDADLQRSYGWKVLLCEGKDGKESILEGYIKVRDDKVQDQAGTYAIFRKGGGASLGRPMVEGAKVPAQSGTWRIPVAMSQSLSGAPRHWVFDTIRNALAGAGCKEVELVAFPRGRQGWLVRAIAPDPNAEVEAPKMEVLSETQTDGKDDKVEEEPDTSEVTPLELNFSSPDNKKKPRKESPPPANLRGFESIDCGGVGACGYNCIAVALSLAAGEDKEKVKQQQVQRGRTFRREVQKWIQKHAEDFKDRFPPDPTWNTVAEGGDIPTSWDEFVEATGRDGRYMCRITLEAAAARSKRKIVVLEDWQKAKPTKECLPRAGGWLIPEDEAEEAHQEKWLPSISDGLSSRASSSSKASNKDSEAPRDLETEAACQDSDGRRKLKPLRGKIGILVAADGRDKVWWKCHLCGHEILNNSTTESRSAAHARARVRHLQKDHGIKEAPKLHKGGVAAAQKKSASGVQAGNFRRQKIWEQYIEDRWKGGHRIEKDVAPNAAQTHYFHKCQDCGISLLRGAFPFVVCEADQREDAQILTAKQRKEKWARFCSLPTSLPSEKATAKALSLSMSGVSSSCPFCFFCSVLSTKVFSALRSLSSSLPVCGSSASCLLGFMSNF</sequence>
<feature type="compositionally biased region" description="Low complexity" evidence="10">
    <location>
        <begin position="701"/>
        <end position="715"/>
    </location>
</feature>
<name>A0A813LPY8_POLGL</name>
<dbReference type="EMBL" id="CAJNNW010036897">
    <property type="protein sequence ID" value="CAE8738170.1"/>
    <property type="molecule type" value="Genomic_DNA"/>
</dbReference>
<dbReference type="PRINTS" id="PR00190">
    <property type="entry name" value="ACTIN"/>
</dbReference>
<dbReference type="Gene3D" id="3.30.420.40">
    <property type="match status" value="1"/>
</dbReference>
<feature type="compositionally biased region" description="Basic and acidic residues" evidence="10">
    <location>
        <begin position="242"/>
        <end position="254"/>
    </location>
</feature>
<comment type="catalytic activity">
    <reaction evidence="8">
        <text>ATP + H2O = ADP + phosphate + H(+)</text>
        <dbReference type="Rhea" id="RHEA:13065"/>
        <dbReference type="ChEBI" id="CHEBI:15377"/>
        <dbReference type="ChEBI" id="CHEBI:15378"/>
        <dbReference type="ChEBI" id="CHEBI:30616"/>
        <dbReference type="ChEBI" id="CHEBI:43474"/>
        <dbReference type="ChEBI" id="CHEBI:456216"/>
    </reaction>
</comment>
<organism evidence="11 13">
    <name type="scientific">Polarella glacialis</name>
    <name type="common">Dinoflagellate</name>
    <dbReference type="NCBI Taxonomy" id="89957"/>
    <lineage>
        <taxon>Eukaryota</taxon>
        <taxon>Sar</taxon>
        <taxon>Alveolata</taxon>
        <taxon>Dinophyceae</taxon>
        <taxon>Suessiales</taxon>
        <taxon>Suessiaceae</taxon>
        <taxon>Polarella</taxon>
    </lineage>
</organism>
<dbReference type="Gene3D" id="2.30.36.70">
    <property type="entry name" value="Actin, Chain A, domain 2"/>
    <property type="match status" value="1"/>
</dbReference>
<dbReference type="Pfam" id="PF00022">
    <property type="entry name" value="Actin"/>
    <property type="match status" value="1"/>
</dbReference>
<dbReference type="SUPFAM" id="SSF53067">
    <property type="entry name" value="Actin-like ATPase domain"/>
    <property type="match status" value="1"/>
</dbReference>
<evidence type="ECO:0000313" key="12">
    <source>
        <dbReference type="EMBL" id="CAE8738170.1"/>
    </source>
</evidence>
<dbReference type="EMBL" id="CAJNNW010036455">
    <property type="protein sequence ID" value="CAE8734509.1"/>
    <property type="molecule type" value="Genomic_DNA"/>
</dbReference>
<evidence type="ECO:0000256" key="6">
    <source>
        <dbReference type="ARBA" id="ARBA00022840"/>
    </source>
</evidence>
<comment type="caution">
    <text evidence="11">The sequence shown here is derived from an EMBL/GenBank/DDBJ whole genome shotgun (WGS) entry which is preliminary data.</text>
</comment>
<evidence type="ECO:0000256" key="5">
    <source>
        <dbReference type="ARBA" id="ARBA00022801"/>
    </source>
</evidence>
<protein>
    <recommendedName>
        <fullName evidence="14">Actin</fullName>
    </recommendedName>
</protein>
<dbReference type="Proteomes" id="UP000626109">
    <property type="component" value="Unassembled WGS sequence"/>
</dbReference>
<dbReference type="GO" id="GO:0005524">
    <property type="term" value="F:ATP binding"/>
    <property type="evidence" value="ECO:0007669"/>
    <property type="project" value="UniProtKB-KW"/>
</dbReference>
<dbReference type="GO" id="GO:0005856">
    <property type="term" value="C:cytoskeleton"/>
    <property type="evidence" value="ECO:0007669"/>
    <property type="project" value="UniProtKB-SubCell"/>
</dbReference>
<keyword evidence="6" id="KW-0067">ATP-binding</keyword>
<evidence type="ECO:0008006" key="14">
    <source>
        <dbReference type="Google" id="ProtNLM"/>
    </source>
</evidence>
<dbReference type="CDD" id="cd22744">
    <property type="entry name" value="OTU"/>
    <property type="match status" value="1"/>
</dbReference>
<evidence type="ECO:0000313" key="13">
    <source>
        <dbReference type="Proteomes" id="UP000626109"/>
    </source>
</evidence>
<accession>A0A813LPY8</accession>
<keyword evidence="7" id="KW-0206">Cytoskeleton</keyword>
<evidence type="ECO:0000256" key="4">
    <source>
        <dbReference type="ARBA" id="ARBA00022741"/>
    </source>
</evidence>
<reference evidence="11" key="1">
    <citation type="submission" date="2021-02" db="EMBL/GenBank/DDBJ databases">
        <authorList>
            <person name="Dougan E. K."/>
            <person name="Rhodes N."/>
            <person name="Thang M."/>
            <person name="Chan C."/>
        </authorList>
    </citation>
    <scope>NUCLEOTIDE SEQUENCE</scope>
</reference>
<dbReference type="AlphaFoldDB" id="A0A813LPY8"/>
<feature type="compositionally biased region" description="Basic and acidic residues" evidence="10">
    <location>
        <begin position="716"/>
        <end position="727"/>
    </location>
</feature>
<evidence type="ECO:0000256" key="8">
    <source>
        <dbReference type="ARBA" id="ARBA00049360"/>
    </source>
</evidence>
<dbReference type="FunFam" id="2.30.36.70:FF:000001">
    <property type="entry name" value="Actin, alpha skeletal muscle"/>
    <property type="match status" value="1"/>
</dbReference>
<keyword evidence="3" id="KW-0963">Cytoplasm</keyword>
<dbReference type="InterPro" id="IPR004001">
    <property type="entry name" value="Actin_CS"/>
</dbReference>
<evidence type="ECO:0000256" key="10">
    <source>
        <dbReference type="SAM" id="MobiDB-lite"/>
    </source>
</evidence>
<evidence type="ECO:0000256" key="9">
    <source>
        <dbReference type="RuleBase" id="RU000487"/>
    </source>
</evidence>
<comment type="subcellular location">
    <subcellularLocation>
        <location evidence="1">Cytoplasm</location>
        <location evidence="1">Cytoskeleton</location>
    </subcellularLocation>
</comment>
<keyword evidence="5" id="KW-0378">Hydrolase</keyword>
<dbReference type="InterPro" id="IPR043129">
    <property type="entry name" value="ATPase_NBD"/>
</dbReference>
<dbReference type="InterPro" id="IPR004000">
    <property type="entry name" value="Actin"/>
</dbReference>
<evidence type="ECO:0000313" key="11">
    <source>
        <dbReference type="EMBL" id="CAE8734509.1"/>
    </source>
</evidence>
<proteinExistence type="inferred from homology"/>
<keyword evidence="4" id="KW-0547">Nucleotide-binding</keyword>
<feature type="region of interest" description="Disordered" evidence="10">
    <location>
        <begin position="701"/>
        <end position="737"/>
    </location>
</feature>
<evidence type="ECO:0000256" key="3">
    <source>
        <dbReference type="ARBA" id="ARBA00022490"/>
    </source>
</evidence>
<dbReference type="PANTHER" id="PTHR11937">
    <property type="entry name" value="ACTIN"/>
    <property type="match status" value="1"/>
</dbReference>
<feature type="region of interest" description="Disordered" evidence="10">
    <location>
        <begin position="496"/>
        <end position="547"/>
    </location>
</feature>
<comment type="similarity">
    <text evidence="2 9">Belongs to the actin family.</text>
</comment>
<dbReference type="GO" id="GO:0016787">
    <property type="term" value="F:hydrolase activity"/>
    <property type="evidence" value="ECO:0007669"/>
    <property type="project" value="UniProtKB-KW"/>
</dbReference>
<dbReference type="FunFam" id="3.30.420.40:FF:000148">
    <property type="entry name" value="Actin, alpha skeletal muscle"/>
    <property type="match status" value="1"/>
</dbReference>
<dbReference type="SMART" id="SM00268">
    <property type="entry name" value="ACTIN"/>
    <property type="match status" value="1"/>
</dbReference>
<evidence type="ECO:0000256" key="7">
    <source>
        <dbReference type="ARBA" id="ARBA00023212"/>
    </source>
</evidence>
<evidence type="ECO:0000256" key="2">
    <source>
        <dbReference type="ARBA" id="ARBA00006752"/>
    </source>
</evidence>
<feature type="region of interest" description="Disordered" evidence="10">
    <location>
        <begin position="229"/>
        <end position="254"/>
    </location>
</feature>
<evidence type="ECO:0000256" key="1">
    <source>
        <dbReference type="ARBA" id="ARBA00004245"/>
    </source>
</evidence>
<gene>
    <name evidence="11" type="ORF">PGLA2088_LOCUS47331</name>
    <name evidence="12" type="ORF">PGLA2088_LOCUS49077</name>
</gene>
<dbReference type="PROSITE" id="PS00406">
    <property type="entry name" value="ACTINS_1"/>
    <property type="match status" value="1"/>
</dbReference>